<gene>
    <name evidence="8" type="ORF">BSTOLATCC_MIC20930</name>
</gene>
<evidence type="ECO:0000256" key="1">
    <source>
        <dbReference type="ARBA" id="ARBA00004635"/>
    </source>
</evidence>
<dbReference type="SMART" id="SM00173">
    <property type="entry name" value="RAS"/>
    <property type="match status" value="1"/>
</dbReference>
<keyword evidence="7" id="KW-0636">Prenylation</keyword>
<dbReference type="PRINTS" id="PR00449">
    <property type="entry name" value="RASTRNSFRMNG"/>
</dbReference>
<comment type="caution">
    <text evidence="8">The sequence shown here is derived from an EMBL/GenBank/DDBJ whole genome shotgun (WGS) entry which is preliminary data.</text>
</comment>
<evidence type="ECO:0000313" key="8">
    <source>
        <dbReference type="EMBL" id="CAG9318456.1"/>
    </source>
</evidence>
<proteinExistence type="inferred from homology"/>
<dbReference type="InterPro" id="IPR005225">
    <property type="entry name" value="Small_GTP-bd"/>
</dbReference>
<dbReference type="AlphaFoldDB" id="A0AAU9IS80"/>
<keyword evidence="3" id="KW-0547">Nucleotide-binding</keyword>
<dbReference type="PANTHER" id="PTHR47979">
    <property type="entry name" value="DRAB11-RELATED"/>
    <property type="match status" value="1"/>
</dbReference>
<accession>A0AAU9IS80</accession>
<evidence type="ECO:0000256" key="5">
    <source>
        <dbReference type="ARBA" id="ARBA00023136"/>
    </source>
</evidence>
<dbReference type="EMBL" id="CAJZBQ010000020">
    <property type="protein sequence ID" value="CAG9318456.1"/>
    <property type="molecule type" value="Genomic_DNA"/>
</dbReference>
<dbReference type="GO" id="GO:0003924">
    <property type="term" value="F:GTPase activity"/>
    <property type="evidence" value="ECO:0007669"/>
    <property type="project" value="InterPro"/>
</dbReference>
<comment type="similarity">
    <text evidence="2">Belongs to the small GTPase superfamily. Rab family.</text>
</comment>
<comment type="subcellular location">
    <subcellularLocation>
        <location evidence="1">Membrane</location>
        <topology evidence="1">Lipid-anchor</topology>
    </subcellularLocation>
</comment>
<dbReference type="FunFam" id="3.40.50.300:FF:000274">
    <property type="entry name" value="ras-related protein RABA5a"/>
    <property type="match status" value="1"/>
</dbReference>
<reference evidence="8" key="1">
    <citation type="submission" date="2021-09" db="EMBL/GenBank/DDBJ databases">
        <authorList>
            <consortium name="AG Swart"/>
            <person name="Singh M."/>
            <person name="Singh A."/>
            <person name="Seah K."/>
            <person name="Emmerich C."/>
        </authorList>
    </citation>
    <scope>NUCLEOTIDE SEQUENCE</scope>
    <source>
        <strain evidence="8">ATCC30299</strain>
    </source>
</reference>
<dbReference type="NCBIfam" id="TIGR00231">
    <property type="entry name" value="small_GTP"/>
    <property type="match status" value="1"/>
</dbReference>
<organism evidence="8 9">
    <name type="scientific">Blepharisma stoltei</name>
    <dbReference type="NCBI Taxonomy" id="1481888"/>
    <lineage>
        <taxon>Eukaryota</taxon>
        <taxon>Sar</taxon>
        <taxon>Alveolata</taxon>
        <taxon>Ciliophora</taxon>
        <taxon>Postciliodesmatophora</taxon>
        <taxon>Heterotrichea</taxon>
        <taxon>Heterotrichida</taxon>
        <taxon>Blepharismidae</taxon>
        <taxon>Blepharisma</taxon>
    </lineage>
</organism>
<keyword evidence="5" id="KW-0472">Membrane</keyword>
<evidence type="ECO:0000256" key="6">
    <source>
        <dbReference type="ARBA" id="ARBA00023288"/>
    </source>
</evidence>
<protein>
    <submittedName>
        <fullName evidence="8">Uncharacterized protein</fullName>
    </submittedName>
</protein>
<name>A0AAU9IS80_9CILI</name>
<evidence type="ECO:0000256" key="2">
    <source>
        <dbReference type="ARBA" id="ARBA00006270"/>
    </source>
</evidence>
<evidence type="ECO:0000256" key="4">
    <source>
        <dbReference type="ARBA" id="ARBA00023134"/>
    </source>
</evidence>
<dbReference type="GO" id="GO:0016020">
    <property type="term" value="C:membrane"/>
    <property type="evidence" value="ECO:0007669"/>
    <property type="project" value="UniProtKB-SubCell"/>
</dbReference>
<dbReference type="SMART" id="SM00176">
    <property type="entry name" value="RAN"/>
    <property type="match status" value="1"/>
</dbReference>
<dbReference type="InterPro" id="IPR027417">
    <property type="entry name" value="P-loop_NTPase"/>
</dbReference>
<dbReference type="Gene3D" id="3.40.50.300">
    <property type="entry name" value="P-loop containing nucleotide triphosphate hydrolases"/>
    <property type="match status" value="1"/>
</dbReference>
<keyword evidence="4" id="KW-0342">GTP-binding</keyword>
<dbReference type="PROSITE" id="PS51421">
    <property type="entry name" value="RAS"/>
    <property type="match status" value="1"/>
</dbReference>
<evidence type="ECO:0000313" key="9">
    <source>
        <dbReference type="Proteomes" id="UP001162131"/>
    </source>
</evidence>
<dbReference type="Proteomes" id="UP001162131">
    <property type="component" value="Unassembled WGS sequence"/>
</dbReference>
<dbReference type="PROSITE" id="PS51420">
    <property type="entry name" value="RHO"/>
    <property type="match status" value="1"/>
</dbReference>
<dbReference type="InterPro" id="IPR001806">
    <property type="entry name" value="Small_GTPase"/>
</dbReference>
<dbReference type="SMART" id="SM00174">
    <property type="entry name" value="RHO"/>
    <property type="match status" value="1"/>
</dbReference>
<dbReference type="Pfam" id="PF00071">
    <property type="entry name" value="Ras"/>
    <property type="match status" value="1"/>
</dbReference>
<evidence type="ECO:0000256" key="3">
    <source>
        <dbReference type="ARBA" id="ARBA00022741"/>
    </source>
</evidence>
<dbReference type="SUPFAM" id="SSF52540">
    <property type="entry name" value="P-loop containing nucleoside triphosphate hydrolases"/>
    <property type="match status" value="1"/>
</dbReference>
<dbReference type="GO" id="GO:0005525">
    <property type="term" value="F:GTP binding"/>
    <property type="evidence" value="ECO:0007669"/>
    <property type="project" value="UniProtKB-KW"/>
</dbReference>
<dbReference type="SMART" id="SM00175">
    <property type="entry name" value="RAB"/>
    <property type="match status" value="1"/>
</dbReference>
<keyword evidence="9" id="KW-1185">Reference proteome</keyword>
<dbReference type="InterPro" id="IPR050209">
    <property type="entry name" value="Rab_GTPases_membrane_traffic"/>
</dbReference>
<evidence type="ECO:0000256" key="7">
    <source>
        <dbReference type="ARBA" id="ARBA00023289"/>
    </source>
</evidence>
<dbReference type="PROSITE" id="PS51419">
    <property type="entry name" value="RAB"/>
    <property type="match status" value="1"/>
</dbReference>
<keyword evidence="6" id="KW-0449">Lipoprotein</keyword>
<sequence length="214" mass="23919">MNSAPEEDYDFLYKIVLVGDTSVGKTNIVSRYIKNSLPKNQNPTIGVEFATRVVTLKSGRTVKAQIWDTAGQERYHAIVSAHYRRAIGALLVYDITNARSFGNAQRWIEELKSKAEPDIVIMLVGNKIDLAAKNPEARQVSTDQAKKFAQAEGLMFIETSAVTSTMIKEAFETLLEEIYSNSMKKRKGSMDVFPKPDGPQVNLRMDKPVNKPCC</sequence>